<evidence type="ECO:0000259" key="2">
    <source>
        <dbReference type="PROSITE" id="PS50104"/>
    </source>
</evidence>
<comment type="caution">
    <text evidence="3">The sequence shown here is derived from an EMBL/GenBank/DDBJ whole genome shotgun (WGS) entry which is preliminary data.</text>
</comment>
<dbReference type="SUPFAM" id="SSF52200">
    <property type="entry name" value="Toll/Interleukin receptor TIR domain"/>
    <property type="match status" value="1"/>
</dbReference>
<sequence length="1080" mass="121045">MAGGAVICDRRILGVQLVQGPSRSLCLGVLSVPAYMLSNHTTSNMRSLLQTQLHKHLPTNFTFRTCRGWPILPEQEKDVPIEEIVSSDCCIHIERYFGVPRIGVMNQMGEGLGYTLAEYTMSLSNLRDLLVSRRIISREVPFIFLTSNQWPVSIIQEKSLQVMDVLVDSYIRLQVCHSAQERIQQENSAEKMDTRRKRKFSEMSLNQMQPVDCEGESSRAKSLNYTNQGKQILLSYVRAESSQLASCLKAELLALNVSVFLDVDEIKSGVDWQDSLNEAVTKCEVFIPLLTPRYGQTRWTNREVKLADVLGKFILPINLQNEWPPSCLAIQLATTQYIDGFKISEACKSPHHSVQNLSPKPDGLPVNVKLIAKEIHKCLKSLNENRPHSLERKPSLFRRTSKINNCPMNAVQFQNFYGEGPSTYNQKTLIVVSLHQEQYAFGCQIKQWLQEDGFNIWLTTELDSNCNSQIGCQKFQEKADEAAAIIFVLSKAYTSSGRCLQQFLILRLFFYSLHCLFVLLHVLLSPLGPSACTVTSCSLGLCCHLSFLLLASFSLAMLSSFFLWGYTLLFPSLSLHVLFPSHFFLLSLSFSLFPSLSFLLTFSFALFLSHFFLLFLSLFFHLFLSLFFLLFLSLFFLLSLCSLFLSFSFSRCALSLSFSRCALSLSPSLSLAVLSLSLLLFLSLCSLSLSFSFSRCALSLSPSLSRCASLSLLLFLSFVLSLSPPLSLAVLSLSPSLSLAVLSFSFLLSPPSFFSRSFSLCALLFSSPPQPSFLPPSSLFMPSLPSPDVHQPNFQQLLVKWVREILDPKTQSSQDQSECNELEVKCIMQNLKQKVNLEKCIYITGTSAPDEATSNLCRSIGKHLASIVGIQLVTSGYYGVAQEICKGFLQKHSSNANSYASITHILPKIDCKKPKENGECSTLVPGQTLYFGSGRHQRDIIAAHAFERCILVEGEPDMASMTQHFVWNDNIVIPVSCYKNKDIFPEKIFEPPSGVEESDWLYVTQGEHEQDSVGLCLSHIVESLFNLSKEYSTPPVRASLNKFFSQTPQSLSLMREQDDSQMVSLSHQDTLVLSPDAFLP</sequence>
<keyword evidence="1" id="KW-0812">Transmembrane</keyword>
<organism evidence="3 4">
    <name type="scientific">Acanthosepion pharaonis</name>
    <name type="common">Pharaoh cuttlefish</name>
    <name type="synonym">Sepia pharaonis</name>
    <dbReference type="NCBI Taxonomy" id="158019"/>
    <lineage>
        <taxon>Eukaryota</taxon>
        <taxon>Metazoa</taxon>
        <taxon>Spiralia</taxon>
        <taxon>Lophotrochozoa</taxon>
        <taxon>Mollusca</taxon>
        <taxon>Cephalopoda</taxon>
        <taxon>Coleoidea</taxon>
        <taxon>Decapodiformes</taxon>
        <taxon>Sepiida</taxon>
        <taxon>Sepiina</taxon>
        <taxon>Sepiidae</taxon>
        <taxon>Acanthosepion</taxon>
    </lineage>
</organism>
<feature type="transmembrane region" description="Helical" evidence="1">
    <location>
        <begin position="504"/>
        <end position="524"/>
    </location>
</feature>
<feature type="transmembrane region" description="Helical" evidence="1">
    <location>
        <begin position="544"/>
        <end position="566"/>
    </location>
</feature>
<gene>
    <name evidence="3" type="ORF">SPHA_45694</name>
</gene>
<protein>
    <recommendedName>
        <fullName evidence="2">TIR domain-containing protein</fullName>
    </recommendedName>
</protein>
<keyword evidence="4" id="KW-1185">Reference proteome</keyword>
<dbReference type="InterPro" id="IPR035897">
    <property type="entry name" value="Toll_tir_struct_dom_sf"/>
</dbReference>
<dbReference type="InterPro" id="IPR000157">
    <property type="entry name" value="TIR_dom"/>
</dbReference>
<dbReference type="Gene3D" id="3.40.50.10140">
    <property type="entry name" value="Toll/interleukin-1 receptor homology (TIR) domain"/>
    <property type="match status" value="1"/>
</dbReference>
<dbReference type="AlphaFoldDB" id="A0A812D419"/>
<name>A0A812D419_ACAPH</name>
<feature type="domain" description="TIR" evidence="2">
    <location>
        <begin position="228"/>
        <end position="358"/>
    </location>
</feature>
<evidence type="ECO:0000313" key="4">
    <source>
        <dbReference type="Proteomes" id="UP000597762"/>
    </source>
</evidence>
<dbReference type="Proteomes" id="UP000597762">
    <property type="component" value="Unassembled WGS sequence"/>
</dbReference>
<evidence type="ECO:0000313" key="3">
    <source>
        <dbReference type="EMBL" id="CAE1285914.1"/>
    </source>
</evidence>
<feature type="transmembrane region" description="Helical" evidence="1">
    <location>
        <begin position="669"/>
        <end position="691"/>
    </location>
</feature>
<dbReference type="GO" id="GO:0007165">
    <property type="term" value="P:signal transduction"/>
    <property type="evidence" value="ECO:0007669"/>
    <property type="project" value="InterPro"/>
</dbReference>
<evidence type="ECO:0000256" key="1">
    <source>
        <dbReference type="SAM" id="Phobius"/>
    </source>
</evidence>
<dbReference type="EMBL" id="CAHIKZ030002368">
    <property type="protein sequence ID" value="CAE1285914.1"/>
    <property type="molecule type" value="Genomic_DNA"/>
</dbReference>
<feature type="transmembrane region" description="Helical" evidence="1">
    <location>
        <begin position="627"/>
        <end position="649"/>
    </location>
</feature>
<feature type="transmembrane region" description="Helical" evidence="1">
    <location>
        <begin position="599"/>
        <end position="620"/>
    </location>
</feature>
<accession>A0A812D419</accession>
<keyword evidence="1" id="KW-0472">Membrane</keyword>
<reference evidence="3" key="1">
    <citation type="submission" date="2021-01" db="EMBL/GenBank/DDBJ databases">
        <authorList>
            <person name="Li R."/>
            <person name="Bekaert M."/>
        </authorList>
    </citation>
    <scope>NUCLEOTIDE SEQUENCE</scope>
    <source>
        <strain evidence="3">Farmed</strain>
    </source>
</reference>
<dbReference type="Pfam" id="PF13676">
    <property type="entry name" value="TIR_2"/>
    <property type="match status" value="1"/>
</dbReference>
<proteinExistence type="predicted"/>
<dbReference type="PROSITE" id="PS50104">
    <property type="entry name" value="TIR"/>
    <property type="match status" value="1"/>
</dbReference>
<keyword evidence="1" id="KW-1133">Transmembrane helix</keyword>
<dbReference type="OrthoDB" id="10062307at2759"/>